<dbReference type="SUPFAM" id="SSF52980">
    <property type="entry name" value="Restriction endonuclease-like"/>
    <property type="match status" value="1"/>
</dbReference>
<proteinExistence type="predicted"/>
<evidence type="ECO:0000313" key="3">
    <source>
        <dbReference type="Proteomes" id="UP000276103"/>
    </source>
</evidence>
<dbReference type="CDD" id="cd06260">
    <property type="entry name" value="DUF820-like"/>
    <property type="match status" value="1"/>
</dbReference>
<comment type="caution">
    <text evidence="2">The sequence shown here is derived from an EMBL/GenBank/DDBJ whole genome shotgun (WGS) entry which is preliminary data.</text>
</comment>
<dbReference type="InterPro" id="IPR011335">
    <property type="entry name" value="Restrct_endonuc-II-like"/>
</dbReference>
<keyword evidence="3" id="KW-1185">Reference proteome</keyword>
<feature type="domain" description="Putative restriction endonuclease" evidence="1">
    <location>
        <begin position="664"/>
        <end position="810"/>
    </location>
</feature>
<sequence>MNILTNRVKITFNIDAIKQDFAFIRFKRDKDSKWWGAEELDRIIGDDYQAMSVGYAQFAYAMFERKSNNIYQLEKRLEDDPQFTKVLAIEVQPEAIYSGNNECICAVSLARLLINSLGSSRSKYQDLHFSNLTGSLLRVPSLTDKLNKSIAVAEISIDSVPLQKNEFFLNVKFANYRKKSSILREYKNVELAKILKRPEYIVYDGTNPPSLRRWLPSDGKKSDPKKSYIQCREKGSKLHVNFLDFRSLKDFESSRAGILHNVINGIKKHISQYMNVEFYSREIGYDLPLDTTLMNKPEKISELLNGQRIHILDKVNNEESDELVTQLRNFLYPHYINDEKFITDSGKTEKKAALNFRIIHEKSYYEQNDLKDEYKASDHKIQRQHITFESYIQSSEKEWKNIVKTSLKELLIKRDIGAKKITLFDWTKLNATGEWTFAAWDKEENEEQSHVVFMKIQPNGEFKFHNKEKMDLLDWQDFEKYRKFMTDSNSEKNKKIRNLEGLVISDTGDINQIFLTDEISLPDLSQIEAILQQVESELPENKRTGNELADIVQEFLQTPSGLDIEKFNSFSDALINKGNEPLSKAEFYSLIRRYLGTKKKVKDKYIDVASPKEATDFRDYLLDKHEIRLKFPQDNQTKDDLFDPYFNIKYFEETENQAYYCVGSRRELIPMTGGTGNPNKITLAIAAILLYAMRRKNNEVFMGDMRLWVPQFKEYTYPDVIVTDGKALYTGENNTTVTNPLLIVEVLSKSTKNYDQGDKFTFYRSIPQFKEYVLVEQNQYQVMRYSKTNEGEWIFREYKSEDDIVKLQHLDFEISLVDIYQDVNFEDKE</sequence>
<dbReference type="PANTHER" id="PTHR36558">
    <property type="entry name" value="GLR1098 PROTEIN"/>
    <property type="match status" value="1"/>
</dbReference>
<accession>A0A3S1A541</accession>
<protein>
    <recommendedName>
        <fullName evidence="1">Putative restriction endonuclease domain-containing protein</fullName>
    </recommendedName>
</protein>
<dbReference type="PANTHER" id="PTHR36558:SF1">
    <property type="entry name" value="RESTRICTION ENDONUCLEASE DOMAIN-CONTAINING PROTEIN-RELATED"/>
    <property type="match status" value="1"/>
</dbReference>
<dbReference type="EMBL" id="RSCM01000016">
    <property type="protein sequence ID" value="RUS93849.1"/>
    <property type="molecule type" value="Genomic_DNA"/>
</dbReference>
<dbReference type="Pfam" id="PF05685">
    <property type="entry name" value="Uma2"/>
    <property type="match status" value="1"/>
</dbReference>
<dbReference type="InterPro" id="IPR012296">
    <property type="entry name" value="Nuclease_put_TT1808"/>
</dbReference>
<gene>
    <name evidence="2" type="ORF">DSM107003_40850</name>
</gene>
<reference evidence="2 3" key="1">
    <citation type="journal article" date="2019" name="Genome Biol. Evol.">
        <title>Day and night: Metabolic profiles and evolutionary relationships of six axenic non-marine cyanobacteria.</title>
        <authorList>
            <person name="Will S.E."/>
            <person name="Henke P."/>
            <person name="Boedeker C."/>
            <person name="Huang S."/>
            <person name="Brinkmann H."/>
            <person name="Rohde M."/>
            <person name="Jarek M."/>
            <person name="Friedl T."/>
            <person name="Seufert S."/>
            <person name="Schumacher M."/>
            <person name="Overmann J."/>
            <person name="Neumann-Schaal M."/>
            <person name="Petersen J."/>
        </authorList>
    </citation>
    <scope>NUCLEOTIDE SEQUENCE [LARGE SCALE GENOMIC DNA]</scope>
    <source>
        <strain evidence="2 3">SAG 1403-4b</strain>
    </source>
</reference>
<evidence type="ECO:0000313" key="2">
    <source>
        <dbReference type="EMBL" id="RUS93849.1"/>
    </source>
</evidence>
<dbReference type="Gene3D" id="3.90.1570.10">
    <property type="entry name" value="tt1808, chain A"/>
    <property type="match status" value="1"/>
</dbReference>
<name>A0A3S1A541_ANAVA</name>
<dbReference type="AlphaFoldDB" id="A0A3S1A541"/>
<organism evidence="2 3">
    <name type="scientific">Trichormus variabilis SAG 1403-4b</name>
    <dbReference type="NCBI Taxonomy" id="447716"/>
    <lineage>
        <taxon>Bacteria</taxon>
        <taxon>Bacillati</taxon>
        <taxon>Cyanobacteriota</taxon>
        <taxon>Cyanophyceae</taxon>
        <taxon>Nostocales</taxon>
        <taxon>Nostocaceae</taxon>
        <taxon>Trichormus</taxon>
    </lineage>
</organism>
<dbReference type="RefSeq" id="WP_241993583.1">
    <property type="nucleotide sequence ID" value="NZ_RSCM01000016.1"/>
</dbReference>
<dbReference type="Proteomes" id="UP000276103">
    <property type="component" value="Unassembled WGS sequence"/>
</dbReference>
<evidence type="ECO:0000259" key="1">
    <source>
        <dbReference type="Pfam" id="PF05685"/>
    </source>
</evidence>
<dbReference type="InterPro" id="IPR008538">
    <property type="entry name" value="Uma2"/>
</dbReference>